<feature type="binding site" evidence="6">
    <location>
        <position position="190"/>
    </location>
    <ligand>
        <name>FAD</name>
        <dbReference type="ChEBI" id="CHEBI:57692"/>
    </ligand>
</feature>
<dbReference type="AlphaFoldDB" id="A0AAD2D1P6"/>
<sequence>MSYLKYVLNKPSVAPCSSLKGIIQTLDKAQYKTFAQKNPLGVPVQGVKFTDPLKLIYMDKGNVSTECNIFRFMLPEINKPLGLRPGEYVTLKLSDLEDFRSYRPVSSIHDNGFLDLLVKVFSTDYSQRSIGEFTQRLDALKEGDPVYLTEVAGSMCYEGRGKFSICTEDEGMKEKIAKKVGLISEGTSITAMFQFLQAVEEDPVDLTAFSLVSLYGNPSDALLEDDLLRMQESGKISYFPVVESPDEMWTHGEGKISEALIESFMPEPDDPEGLILLSGSNQMTDDCIDILEKLGYNKDQYQIL</sequence>
<evidence type="ECO:0000256" key="2">
    <source>
        <dbReference type="ARBA" id="ARBA00006105"/>
    </source>
</evidence>
<dbReference type="InterPro" id="IPR017938">
    <property type="entry name" value="Riboflavin_synthase-like_b-brl"/>
</dbReference>
<proteinExistence type="inferred from homology"/>
<dbReference type="Gene3D" id="3.40.50.80">
    <property type="entry name" value="Nucleotide-binding domain of ferredoxin-NADP reductase (FNR) module"/>
    <property type="match status" value="1"/>
</dbReference>
<dbReference type="PROSITE" id="PS51384">
    <property type="entry name" value="FAD_FR"/>
    <property type="match status" value="1"/>
</dbReference>
<comment type="caution">
    <text evidence="8">The sequence shown here is derived from an EMBL/GenBank/DDBJ whole genome shotgun (WGS) entry which is preliminary data.</text>
</comment>
<dbReference type="Proteomes" id="UP001295684">
    <property type="component" value="Unassembled WGS sequence"/>
</dbReference>
<dbReference type="Pfam" id="PF00175">
    <property type="entry name" value="NAD_binding_1"/>
    <property type="match status" value="1"/>
</dbReference>
<evidence type="ECO:0000313" key="8">
    <source>
        <dbReference type="EMBL" id="CAI2376865.1"/>
    </source>
</evidence>
<dbReference type="EMBL" id="CAMPGE010018450">
    <property type="protein sequence ID" value="CAI2376865.1"/>
    <property type="molecule type" value="Genomic_DNA"/>
</dbReference>
<gene>
    <name evidence="8" type="ORF">ECRASSUSDP1_LOCUS18242</name>
</gene>
<dbReference type="InterPro" id="IPR001834">
    <property type="entry name" value="CBR-like"/>
</dbReference>
<dbReference type="Gene3D" id="2.40.30.10">
    <property type="entry name" value="Translation factors"/>
    <property type="match status" value="1"/>
</dbReference>
<keyword evidence="9" id="KW-1185">Reference proteome</keyword>
<keyword evidence="4 6" id="KW-0274">FAD</keyword>
<name>A0AAD2D1P6_EUPCR</name>
<evidence type="ECO:0000313" key="9">
    <source>
        <dbReference type="Proteomes" id="UP001295684"/>
    </source>
</evidence>
<evidence type="ECO:0000256" key="3">
    <source>
        <dbReference type="ARBA" id="ARBA00022630"/>
    </source>
</evidence>
<feature type="binding site" evidence="6">
    <location>
        <position position="102"/>
    </location>
    <ligand>
        <name>FAD</name>
        <dbReference type="ChEBI" id="CHEBI:57692"/>
    </ligand>
</feature>
<evidence type="ECO:0000259" key="7">
    <source>
        <dbReference type="PROSITE" id="PS51384"/>
    </source>
</evidence>
<dbReference type="InterPro" id="IPR039261">
    <property type="entry name" value="FNR_nucleotide-bd"/>
</dbReference>
<comment type="cofactor">
    <cofactor evidence="1 6">
        <name>FAD</name>
        <dbReference type="ChEBI" id="CHEBI:57692"/>
    </cofactor>
</comment>
<evidence type="ECO:0000256" key="6">
    <source>
        <dbReference type="PIRSR" id="PIRSR601834-1"/>
    </source>
</evidence>
<protein>
    <recommendedName>
        <fullName evidence="7">FAD-binding FR-type domain-containing protein</fullName>
    </recommendedName>
</protein>
<feature type="binding site" evidence="6">
    <location>
        <position position="117"/>
    </location>
    <ligand>
        <name>FAD</name>
        <dbReference type="ChEBI" id="CHEBI:57692"/>
    </ligand>
</feature>
<dbReference type="InterPro" id="IPR008333">
    <property type="entry name" value="Cbr1-like_FAD-bd_dom"/>
</dbReference>
<dbReference type="PANTHER" id="PTHR19370:SF184">
    <property type="entry name" value="NADH-CYTOCHROME B5 REDUCTASE-LIKE"/>
    <property type="match status" value="1"/>
</dbReference>
<feature type="binding site" evidence="6">
    <location>
        <position position="100"/>
    </location>
    <ligand>
        <name>FAD</name>
        <dbReference type="ChEBI" id="CHEBI:57692"/>
    </ligand>
</feature>
<keyword evidence="5" id="KW-0560">Oxidoreductase</keyword>
<dbReference type="CDD" id="cd06183">
    <property type="entry name" value="cyt_b5_reduct_like"/>
    <property type="match status" value="1"/>
</dbReference>
<evidence type="ECO:0000256" key="1">
    <source>
        <dbReference type="ARBA" id="ARBA00001974"/>
    </source>
</evidence>
<evidence type="ECO:0000256" key="4">
    <source>
        <dbReference type="ARBA" id="ARBA00022827"/>
    </source>
</evidence>
<dbReference type="InterPro" id="IPR017927">
    <property type="entry name" value="FAD-bd_FR_type"/>
</dbReference>
<feature type="binding site" evidence="6">
    <location>
        <position position="119"/>
    </location>
    <ligand>
        <name>FAD</name>
        <dbReference type="ChEBI" id="CHEBI:57692"/>
    </ligand>
</feature>
<dbReference type="SUPFAM" id="SSF52343">
    <property type="entry name" value="Ferredoxin reductase-like, C-terminal NADP-linked domain"/>
    <property type="match status" value="1"/>
</dbReference>
<accession>A0AAD2D1P6</accession>
<evidence type="ECO:0000256" key="5">
    <source>
        <dbReference type="ARBA" id="ARBA00023002"/>
    </source>
</evidence>
<organism evidence="8 9">
    <name type="scientific">Euplotes crassus</name>
    <dbReference type="NCBI Taxonomy" id="5936"/>
    <lineage>
        <taxon>Eukaryota</taxon>
        <taxon>Sar</taxon>
        <taxon>Alveolata</taxon>
        <taxon>Ciliophora</taxon>
        <taxon>Intramacronucleata</taxon>
        <taxon>Spirotrichea</taxon>
        <taxon>Hypotrichia</taxon>
        <taxon>Euplotida</taxon>
        <taxon>Euplotidae</taxon>
        <taxon>Moneuplotes</taxon>
    </lineage>
</organism>
<dbReference type="GO" id="GO:0016491">
    <property type="term" value="F:oxidoreductase activity"/>
    <property type="evidence" value="ECO:0007669"/>
    <property type="project" value="UniProtKB-KW"/>
</dbReference>
<dbReference type="SUPFAM" id="SSF63380">
    <property type="entry name" value="Riboflavin synthase domain-like"/>
    <property type="match status" value="1"/>
</dbReference>
<keyword evidence="3 6" id="KW-0285">Flavoprotein</keyword>
<dbReference type="InterPro" id="IPR001433">
    <property type="entry name" value="OxRdtase_FAD/NAD-bd"/>
</dbReference>
<dbReference type="PANTHER" id="PTHR19370">
    <property type="entry name" value="NADH-CYTOCHROME B5 REDUCTASE"/>
    <property type="match status" value="1"/>
</dbReference>
<comment type="similarity">
    <text evidence="2">Belongs to the flavoprotein pyridine nucleotide cytochrome reductase family.</text>
</comment>
<reference evidence="8" key="1">
    <citation type="submission" date="2023-07" db="EMBL/GenBank/DDBJ databases">
        <authorList>
            <consortium name="AG Swart"/>
            <person name="Singh M."/>
            <person name="Singh A."/>
            <person name="Seah K."/>
            <person name="Emmerich C."/>
        </authorList>
    </citation>
    <scope>NUCLEOTIDE SEQUENCE</scope>
    <source>
        <strain evidence="8">DP1</strain>
    </source>
</reference>
<dbReference type="Pfam" id="PF00970">
    <property type="entry name" value="FAD_binding_6"/>
    <property type="match status" value="1"/>
</dbReference>
<feature type="domain" description="FAD-binding FR-type" evidence="7">
    <location>
        <begin position="50"/>
        <end position="158"/>
    </location>
</feature>